<dbReference type="GO" id="GO:0016746">
    <property type="term" value="F:acyltransferase activity"/>
    <property type="evidence" value="ECO:0007669"/>
    <property type="project" value="InterPro"/>
</dbReference>
<evidence type="ECO:0000313" key="3">
    <source>
        <dbReference type="EMBL" id="VVU95032.1"/>
    </source>
</evidence>
<dbReference type="Pfam" id="PF01553">
    <property type="entry name" value="Acyltransferase"/>
    <property type="match status" value="1"/>
</dbReference>
<name>A0A5E8CLV6_9ZZZZ</name>
<protein>
    <recommendedName>
        <fullName evidence="2">Phospholipid/glycerol acyltransferase domain-containing protein</fullName>
    </recommendedName>
</protein>
<feature type="domain" description="Phospholipid/glycerol acyltransferase" evidence="2">
    <location>
        <begin position="100"/>
        <end position="228"/>
    </location>
</feature>
<keyword evidence="1" id="KW-0472">Membrane</keyword>
<reference evidence="3" key="1">
    <citation type="submission" date="2019-09" db="EMBL/GenBank/DDBJ databases">
        <authorList>
            <person name="Needham M D."/>
        </authorList>
    </citation>
    <scope>NUCLEOTIDE SEQUENCE</scope>
</reference>
<keyword evidence="1" id="KW-0812">Transmembrane</keyword>
<dbReference type="EMBL" id="CABVLZ010000003">
    <property type="protein sequence ID" value="VVU95032.1"/>
    <property type="molecule type" value="Genomic_DNA"/>
</dbReference>
<accession>A0A5E8CLV6</accession>
<dbReference type="AlphaFoldDB" id="A0A5E8CLV6"/>
<sequence length="303" mass="36510">MFNIYKFFYKIYVNIYKFFYKIYVNIYKFFYKIYVIFNVIMLYSYLFMTPIFNYFCKDSYEMKIKYFKSYAQTINNSSKRINFYYNCNLINSLEIKNTMNLIIMNHSSICDNFILSRILGENFEWNNIRTVSGYSNRSVQNKTLELHDCLLVDKDIQKDLPKLKKIRNKWLNSKDVIQIILFPEGTIYDDIALASQSEKDKKIVQRLLKYKFKNLLIPKVGIFVSIMDLFKNDLGKIYDVTAIYLVGNKRIYGELEILDNIGNPDFHINIHIKEYSVDQILRDNLWLIKQWKEKDLLMDSLKY</sequence>
<dbReference type="InterPro" id="IPR002123">
    <property type="entry name" value="Plipid/glycerol_acylTrfase"/>
</dbReference>
<gene>
    <name evidence="3" type="ORF">CPAV1605_757</name>
</gene>
<proteinExistence type="predicted"/>
<keyword evidence="1" id="KW-1133">Transmembrane helix</keyword>
<dbReference type="GO" id="GO:0012505">
    <property type="term" value="C:endomembrane system"/>
    <property type="evidence" value="ECO:0007669"/>
    <property type="project" value="TreeGrafter"/>
</dbReference>
<dbReference type="PANTHER" id="PTHR10983:SF16">
    <property type="entry name" value="LYSOCARDIOLIPIN ACYLTRANSFERASE 1"/>
    <property type="match status" value="1"/>
</dbReference>
<feature type="transmembrane region" description="Helical" evidence="1">
    <location>
        <begin position="33"/>
        <end position="56"/>
    </location>
</feature>
<organism evidence="3">
    <name type="scientific">seawater metagenome</name>
    <dbReference type="NCBI Taxonomy" id="1561972"/>
    <lineage>
        <taxon>unclassified sequences</taxon>
        <taxon>metagenomes</taxon>
        <taxon>ecological metagenomes</taxon>
    </lineage>
</organism>
<evidence type="ECO:0000259" key="2">
    <source>
        <dbReference type="Pfam" id="PF01553"/>
    </source>
</evidence>
<dbReference type="PANTHER" id="PTHR10983">
    <property type="entry name" value="1-ACYLGLYCEROL-3-PHOSPHATE ACYLTRANSFERASE-RELATED"/>
    <property type="match status" value="1"/>
</dbReference>
<evidence type="ECO:0000256" key="1">
    <source>
        <dbReference type="SAM" id="Phobius"/>
    </source>
</evidence>